<feature type="region of interest" description="Disordered" evidence="1">
    <location>
        <begin position="48"/>
        <end position="95"/>
    </location>
</feature>
<feature type="region of interest" description="Disordered" evidence="1">
    <location>
        <begin position="160"/>
        <end position="183"/>
    </location>
</feature>
<evidence type="ECO:0000256" key="1">
    <source>
        <dbReference type="SAM" id="MobiDB-lite"/>
    </source>
</evidence>
<evidence type="ECO:0000313" key="2">
    <source>
        <dbReference type="EMBL" id="GJN09828.1"/>
    </source>
</evidence>
<keyword evidence="3" id="KW-1185">Reference proteome</keyword>
<organism evidence="2 3">
    <name type="scientific">Eleusine coracana subsp. coracana</name>
    <dbReference type="NCBI Taxonomy" id="191504"/>
    <lineage>
        <taxon>Eukaryota</taxon>
        <taxon>Viridiplantae</taxon>
        <taxon>Streptophyta</taxon>
        <taxon>Embryophyta</taxon>
        <taxon>Tracheophyta</taxon>
        <taxon>Spermatophyta</taxon>
        <taxon>Magnoliopsida</taxon>
        <taxon>Liliopsida</taxon>
        <taxon>Poales</taxon>
        <taxon>Poaceae</taxon>
        <taxon>PACMAD clade</taxon>
        <taxon>Chloridoideae</taxon>
        <taxon>Cynodonteae</taxon>
        <taxon>Eleusininae</taxon>
        <taxon>Eleusine</taxon>
    </lineage>
</organism>
<proteinExistence type="predicted"/>
<feature type="region of interest" description="Disordered" evidence="1">
    <location>
        <begin position="196"/>
        <end position="237"/>
    </location>
</feature>
<accession>A0AAV5DH32</accession>
<sequence length="237" mass="25679">MVSACSFLAYLSVPKLFELGELPFPAGGHLDEPVRGVLGIGSFLRRRRPHTASARRVHRATAATHEHSSTTRPPPCRGRRSNTSRRRQRAAPCHVPCAGGGVQPVARGRRMPSMARRPGGPVRCVYVSLSSLAVVSQDQFTDFPVRSRRRRAPFALGAPAGHVRREPGHRVQRSHRRGWKGQGTCRAVGAAARRAAAPGGGVLTDASRHSTRSWRATITTPARRSLPSHNSTAHATL</sequence>
<feature type="compositionally biased region" description="Basic residues" evidence="1">
    <location>
        <begin position="48"/>
        <end position="59"/>
    </location>
</feature>
<feature type="compositionally biased region" description="Basic residues" evidence="1">
    <location>
        <begin position="170"/>
        <end position="179"/>
    </location>
</feature>
<reference evidence="2" key="2">
    <citation type="submission" date="2021-12" db="EMBL/GenBank/DDBJ databases">
        <title>Resequencing data analysis of finger millet.</title>
        <authorList>
            <person name="Hatakeyama M."/>
            <person name="Aluri S."/>
            <person name="Balachadran M.T."/>
            <person name="Sivarajan S.R."/>
            <person name="Poveda L."/>
            <person name="Shimizu-Inatsugi R."/>
            <person name="Schlapbach R."/>
            <person name="Sreeman S.M."/>
            <person name="Shimizu K.K."/>
        </authorList>
    </citation>
    <scope>NUCLEOTIDE SEQUENCE</scope>
</reference>
<name>A0AAV5DH32_ELECO</name>
<feature type="compositionally biased region" description="Polar residues" evidence="1">
    <location>
        <begin position="213"/>
        <end position="237"/>
    </location>
</feature>
<protein>
    <submittedName>
        <fullName evidence="2">Uncharacterized protein</fullName>
    </submittedName>
</protein>
<feature type="compositionally biased region" description="Basic residues" evidence="1">
    <location>
        <begin position="77"/>
        <end position="89"/>
    </location>
</feature>
<gene>
    <name evidence="2" type="primary">ga27873</name>
    <name evidence="2" type="ORF">PR202_ga27873</name>
</gene>
<comment type="caution">
    <text evidence="2">The sequence shown here is derived from an EMBL/GenBank/DDBJ whole genome shotgun (WGS) entry which is preliminary data.</text>
</comment>
<dbReference type="EMBL" id="BQKI01000017">
    <property type="protein sequence ID" value="GJN09828.1"/>
    <property type="molecule type" value="Genomic_DNA"/>
</dbReference>
<reference evidence="2" key="1">
    <citation type="journal article" date="2018" name="DNA Res.">
        <title>Multiple hybrid de novo genome assembly of finger millet, an orphan allotetraploid crop.</title>
        <authorList>
            <person name="Hatakeyama M."/>
            <person name="Aluri S."/>
            <person name="Balachadran M.T."/>
            <person name="Sivarajan S.R."/>
            <person name="Patrignani A."/>
            <person name="Gruter S."/>
            <person name="Poveda L."/>
            <person name="Shimizu-Inatsugi R."/>
            <person name="Baeten J."/>
            <person name="Francoijs K.J."/>
            <person name="Nataraja K.N."/>
            <person name="Reddy Y.A.N."/>
            <person name="Phadnis S."/>
            <person name="Ravikumar R.L."/>
            <person name="Schlapbach R."/>
            <person name="Sreeman S.M."/>
            <person name="Shimizu K.K."/>
        </authorList>
    </citation>
    <scope>NUCLEOTIDE SEQUENCE</scope>
</reference>
<dbReference type="Proteomes" id="UP001054889">
    <property type="component" value="Unassembled WGS sequence"/>
</dbReference>
<evidence type="ECO:0000313" key="3">
    <source>
        <dbReference type="Proteomes" id="UP001054889"/>
    </source>
</evidence>
<dbReference type="AlphaFoldDB" id="A0AAV5DH32"/>